<dbReference type="InterPro" id="IPR036280">
    <property type="entry name" value="Multihaem_cyt_sf"/>
</dbReference>
<organism evidence="5 6">
    <name type="scientific">Aporhodopirellula aestuarii</name>
    <dbReference type="NCBI Taxonomy" id="2950107"/>
    <lineage>
        <taxon>Bacteria</taxon>
        <taxon>Pseudomonadati</taxon>
        <taxon>Planctomycetota</taxon>
        <taxon>Planctomycetia</taxon>
        <taxon>Pirellulales</taxon>
        <taxon>Pirellulaceae</taxon>
        <taxon>Aporhodopirellula</taxon>
    </lineage>
</organism>
<gene>
    <name evidence="5" type="ORF">NB063_23445</name>
</gene>
<feature type="region of interest" description="Disordered" evidence="2">
    <location>
        <begin position="54"/>
        <end position="75"/>
    </location>
</feature>
<dbReference type="Gene3D" id="1.10.1130.10">
    <property type="entry name" value="Flavocytochrome C3, Chain A"/>
    <property type="match status" value="1"/>
</dbReference>
<evidence type="ECO:0000256" key="2">
    <source>
        <dbReference type="SAM" id="MobiDB-lite"/>
    </source>
</evidence>
<feature type="compositionally biased region" description="Basic and acidic residues" evidence="2">
    <location>
        <begin position="58"/>
        <end position="74"/>
    </location>
</feature>
<dbReference type="Pfam" id="PF13435">
    <property type="entry name" value="Cytochrome_C554"/>
    <property type="match status" value="1"/>
</dbReference>
<keyword evidence="3" id="KW-0812">Transmembrane</keyword>
<dbReference type="RefSeq" id="WP_250931331.1">
    <property type="nucleotide sequence ID" value="NZ_JAMQBK010000062.1"/>
</dbReference>
<evidence type="ECO:0000313" key="5">
    <source>
        <dbReference type="EMBL" id="MCM2373578.1"/>
    </source>
</evidence>
<proteinExistence type="predicted"/>
<dbReference type="EMBL" id="JAMQBK010000062">
    <property type="protein sequence ID" value="MCM2373578.1"/>
    <property type="molecule type" value="Genomic_DNA"/>
</dbReference>
<comment type="caution">
    <text evidence="5">The sequence shown here is derived from an EMBL/GenBank/DDBJ whole genome shotgun (WGS) entry which is preliminary data.</text>
</comment>
<name>A0ABT0U9L0_9BACT</name>
<keyword evidence="1" id="KW-0732">Signal</keyword>
<dbReference type="PANTHER" id="PTHR35038">
    <property type="entry name" value="DISSIMILATORY SULFITE REDUCTASE SIRA"/>
    <property type="match status" value="1"/>
</dbReference>
<dbReference type="SUPFAM" id="SSF48695">
    <property type="entry name" value="Multiheme cytochromes"/>
    <property type="match status" value="1"/>
</dbReference>
<accession>A0ABT0U9L0</accession>
<dbReference type="PANTHER" id="PTHR35038:SF8">
    <property type="entry name" value="C-TYPE POLYHEME CYTOCHROME OMCC"/>
    <property type="match status" value="1"/>
</dbReference>
<sequence length="423" mass="46372">MSKKSATIPFTVFSLRFLIASVFLAGMVTWAVLGTASVSISHLDIDEDPKATTLEARASSRDSRSAAPDRRLHEANLPPRIRQSLMAWREFVANNFAGDEACAECHAAEYAAHQRSGHSRTLTLMTKSILASELSEQGMHKDSRREQEFTFTATADTFLVRDEANAPGIAVPVTWLVGSGIHAQTPIAVDELTQKGVELRWSSFAGHVEVGLTPDHERFDEFVPGSIECFGRPLDASDIRACLGCHSTIAAPPSIPIMQSLVIANVGCERCHGPRKDHVDLAHHGFAEQAKPMLKYENAEAYMDACAACHRDENSVHPDAKAFELARFQPYGIKRSKCYLQSDGQLTCSTCHDPHDTVSHDRLRSIAQCVNCHDGAHDAGQEAAGIVKAICSHEPSGDCIECHMPAVEWAGEISFHDHWIRVQ</sequence>
<dbReference type="InterPro" id="IPR051829">
    <property type="entry name" value="Multiheme_Cytochr_ET"/>
</dbReference>
<evidence type="ECO:0000256" key="1">
    <source>
        <dbReference type="ARBA" id="ARBA00022729"/>
    </source>
</evidence>
<feature type="domain" description="Cytochrome c-552/4" evidence="4">
    <location>
        <begin position="237"/>
        <end position="273"/>
    </location>
</feature>
<keyword evidence="3" id="KW-1133">Transmembrane helix</keyword>
<evidence type="ECO:0000256" key="3">
    <source>
        <dbReference type="SAM" id="Phobius"/>
    </source>
</evidence>
<evidence type="ECO:0000259" key="4">
    <source>
        <dbReference type="Pfam" id="PF13435"/>
    </source>
</evidence>
<protein>
    <recommendedName>
        <fullName evidence="4">Cytochrome c-552/4 domain-containing protein</fullName>
    </recommendedName>
</protein>
<reference evidence="5 6" key="1">
    <citation type="journal article" date="2022" name="Syst. Appl. Microbiol.">
        <title>Rhodopirellula aestuarii sp. nov., a novel member of the genus Rhodopirellula isolated from brackish sediments collected in the Tagus River estuary, Portugal.</title>
        <authorList>
            <person name="Vitorino I.R."/>
            <person name="Klimek D."/>
            <person name="Calusinska M."/>
            <person name="Lobo-da-Cunha A."/>
            <person name="Vasconcelos V."/>
            <person name="Lage O.M."/>
        </authorList>
    </citation>
    <scope>NUCLEOTIDE SEQUENCE [LARGE SCALE GENOMIC DNA]</scope>
    <source>
        <strain evidence="5 6">ICT_H3.1</strain>
    </source>
</reference>
<evidence type="ECO:0000313" key="6">
    <source>
        <dbReference type="Proteomes" id="UP001202961"/>
    </source>
</evidence>
<keyword evidence="3" id="KW-0472">Membrane</keyword>
<keyword evidence="6" id="KW-1185">Reference proteome</keyword>
<dbReference type="InterPro" id="IPR023155">
    <property type="entry name" value="Cyt_c-552/4"/>
</dbReference>
<dbReference type="Proteomes" id="UP001202961">
    <property type="component" value="Unassembled WGS sequence"/>
</dbReference>
<feature type="transmembrane region" description="Helical" evidence="3">
    <location>
        <begin position="12"/>
        <end position="33"/>
    </location>
</feature>